<dbReference type="InterPro" id="IPR037231">
    <property type="entry name" value="NAP-like_sf"/>
</dbReference>
<protein>
    <submittedName>
        <fullName evidence="4">Uncharacterized protein</fullName>
    </submittedName>
</protein>
<accession>A0AAP0DBE5</accession>
<keyword evidence="2" id="KW-0143">Chaperone</keyword>
<name>A0AAP0DBE5_9ASTR</name>
<reference evidence="4 5" key="1">
    <citation type="submission" date="2024-04" db="EMBL/GenBank/DDBJ databases">
        <title>The reference genome of an endangered Asteraceae, Deinandra increscens subsp. villosa, native to the Central Coast of California.</title>
        <authorList>
            <person name="Guilliams M."/>
            <person name="Hasenstab-Lehman K."/>
            <person name="Meyer R."/>
            <person name="Mcevoy S."/>
        </authorList>
    </citation>
    <scope>NUCLEOTIDE SEQUENCE [LARGE SCALE GENOMIC DNA]</scope>
    <source>
        <tissue evidence="4">Leaf</tissue>
    </source>
</reference>
<keyword evidence="5" id="KW-1185">Reference proteome</keyword>
<dbReference type="Pfam" id="PF00956">
    <property type="entry name" value="NAP"/>
    <property type="match status" value="1"/>
</dbReference>
<dbReference type="Proteomes" id="UP001408789">
    <property type="component" value="Unassembled WGS sequence"/>
</dbReference>
<dbReference type="Gene3D" id="1.20.5.1500">
    <property type="match status" value="1"/>
</dbReference>
<evidence type="ECO:0000256" key="3">
    <source>
        <dbReference type="RuleBase" id="RU003876"/>
    </source>
</evidence>
<dbReference type="GO" id="GO:0006334">
    <property type="term" value="P:nucleosome assembly"/>
    <property type="evidence" value="ECO:0007669"/>
    <property type="project" value="InterPro"/>
</dbReference>
<dbReference type="GO" id="GO:0042393">
    <property type="term" value="F:histone binding"/>
    <property type="evidence" value="ECO:0007669"/>
    <property type="project" value="UniProtKB-ARBA"/>
</dbReference>
<comment type="similarity">
    <text evidence="1 3">Belongs to the nucleosome assembly protein (NAP) family.</text>
</comment>
<dbReference type="GO" id="GO:0000724">
    <property type="term" value="P:double-strand break repair via homologous recombination"/>
    <property type="evidence" value="ECO:0007669"/>
    <property type="project" value="UniProtKB-ARBA"/>
</dbReference>
<evidence type="ECO:0000313" key="4">
    <source>
        <dbReference type="EMBL" id="KAK9069697.1"/>
    </source>
</evidence>
<organism evidence="4 5">
    <name type="scientific">Deinandra increscens subsp. villosa</name>
    <dbReference type="NCBI Taxonomy" id="3103831"/>
    <lineage>
        <taxon>Eukaryota</taxon>
        <taxon>Viridiplantae</taxon>
        <taxon>Streptophyta</taxon>
        <taxon>Embryophyta</taxon>
        <taxon>Tracheophyta</taxon>
        <taxon>Spermatophyta</taxon>
        <taxon>Magnoliopsida</taxon>
        <taxon>eudicotyledons</taxon>
        <taxon>Gunneridae</taxon>
        <taxon>Pentapetalae</taxon>
        <taxon>asterids</taxon>
        <taxon>campanulids</taxon>
        <taxon>Asterales</taxon>
        <taxon>Asteraceae</taxon>
        <taxon>Asteroideae</taxon>
        <taxon>Heliantheae alliance</taxon>
        <taxon>Madieae</taxon>
        <taxon>Madiinae</taxon>
        <taxon>Deinandra</taxon>
    </lineage>
</organism>
<dbReference type="EMBL" id="JBCNJP010000013">
    <property type="protein sequence ID" value="KAK9069697.1"/>
    <property type="molecule type" value="Genomic_DNA"/>
</dbReference>
<dbReference type="SUPFAM" id="SSF52777">
    <property type="entry name" value="CoA-dependent acyltransferases"/>
    <property type="match status" value="1"/>
</dbReference>
<gene>
    <name evidence="4" type="ORF">SSX86_011601</name>
</gene>
<dbReference type="GO" id="GO:0005634">
    <property type="term" value="C:nucleus"/>
    <property type="evidence" value="ECO:0007669"/>
    <property type="project" value="InterPro"/>
</dbReference>
<proteinExistence type="inferred from homology"/>
<dbReference type="SUPFAM" id="SSF143113">
    <property type="entry name" value="NAP-like"/>
    <property type="match status" value="1"/>
</dbReference>
<dbReference type="InterPro" id="IPR002164">
    <property type="entry name" value="NAP_family"/>
</dbReference>
<sequence length="366" mass="41176">MFSASSVADSLCREIEELRTPVNSSCRDGKSFTYNSYIDVAVAVAIDGGLTRPVLQNAEGEGLIREEFWHVQLTTRLMFAVGDLALLQGEIRKVLSKSKAAGVLCLVVHDAGTYEMDDDSAKCPHPNCNRTLNMEMSYDEEGTEVPKLMSRQPTVPSPNCQVAVLKDRSRIDLCVMGIIGSEKMLPIDMLEIDNNCLYTIEQRCWEILREQKEEEQVEDEIPQPQSEHDEFEAKFFEERAALEAKYQKLYAPLYAKRYDIVNGVVEVDGANDEAAMDVTGDKGKEEKGVPNFWLNAMKTNEILAEELPLPYLKVGYLTAPPMENPLAPHCDWKRFHEGLQQVHDDEGKTNDRPAIKVDILDDISVV</sequence>
<evidence type="ECO:0000313" key="5">
    <source>
        <dbReference type="Proteomes" id="UP001408789"/>
    </source>
</evidence>
<evidence type="ECO:0000256" key="1">
    <source>
        <dbReference type="ARBA" id="ARBA00009947"/>
    </source>
</evidence>
<comment type="caution">
    <text evidence="4">The sequence shown here is derived from an EMBL/GenBank/DDBJ whole genome shotgun (WGS) entry which is preliminary data.</text>
</comment>
<evidence type="ECO:0000256" key="2">
    <source>
        <dbReference type="ARBA" id="ARBA00023186"/>
    </source>
</evidence>
<dbReference type="AlphaFoldDB" id="A0AAP0DBE5"/>
<dbReference type="PANTHER" id="PTHR11875">
    <property type="entry name" value="TESTIS-SPECIFIC Y-ENCODED PROTEIN"/>
    <property type="match status" value="1"/>
</dbReference>